<dbReference type="GO" id="GO:0003677">
    <property type="term" value="F:DNA binding"/>
    <property type="evidence" value="ECO:0007669"/>
    <property type="project" value="InterPro"/>
</dbReference>
<dbReference type="PROSITE" id="PS00489">
    <property type="entry name" value="RNA_POL_PHAGE_2"/>
    <property type="match status" value="1"/>
</dbReference>
<feature type="domain" description="DNA-directed RNA polymerase N-terminal" evidence="10">
    <location>
        <begin position="141"/>
        <end position="468"/>
    </location>
</feature>
<dbReference type="PANTHER" id="PTHR10102:SF0">
    <property type="entry name" value="DNA-DIRECTED RNA POLYMERASE, MITOCHONDRIAL"/>
    <property type="match status" value="1"/>
</dbReference>
<dbReference type="AlphaFoldDB" id="A0A6J1D747"/>
<dbReference type="Proteomes" id="UP000504603">
    <property type="component" value="Unplaced"/>
</dbReference>
<accession>A0A6J1D747</accession>
<name>A0A6J1D747_MOMCH</name>
<dbReference type="PROSITE" id="PS00900">
    <property type="entry name" value="RNA_POL_PHAGE_1"/>
    <property type="match status" value="1"/>
</dbReference>
<organism evidence="11 12">
    <name type="scientific">Momordica charantia</name>
    <name type="common">Bitter gourd</name>
    <name type="synonym">Balsam pear</name>
    <dbReference type="NCBI Taxonomy" id="3673"/>
    <lineage>
        <taxon>Eukaryota</taxon>
        <taxon>Viridiplantae</taxon>
        <taxon>Streptophyta</taxon>
        <taxon>Embryophyta</taxon>
        <taxon>Tracheophyta</taxon>
        <taxon>Spermatophyta</taxon>
        <taxon>Magnoliopsida</taxon>
        <taxon>eudicotyledons</taxon>
        <taxon>Gunneridae</taxon>
        <taxon>Pentapetalae</taxon>
        <taxon>rosids</taxon>
        <taxon>fabids</taxon>
        <taxon>Cucurbitales</taxon>
        <taxon>Cucurbitaceae</taxon>
        <taxon>Momordiceae</taxon>
        <taxon>Momordica</taxon>
    </lineage>
</organism>
<dbReference type="Pfam" id="PF14700">
    <property type="entry name" value="RPOL_N"/>
    <property type="match status" value="1"/>
</dbReference>
<keyword evidence="7 9" id="KW-0804">Transcription</keyword>
<dbReference type="Gene3D" id="1.10.1320.10">
    <property type="entry name" value="DNA-directed RNA polymerase, N-terminal domain"/>
    <property type="match status" value="1"/>
</dbReference>
<evidence type="ECO:0000256" key="6">
    <source>
        <dbReference type="ARBA" id="ARBA00022946"/>
    </source>
</evidence>
<proteinExistence type="inferred from homology"/>
<evidence type="ECO:0000256" key="9">
    <source>
        <dbReference type="RuleBase" id="RU003805"/>
    </source>
</evidence>
<evidence type="ECO:0000256" key="5">
    <source>
        <dbReference type="ARBA" id="ARBA00022695"/>
    </source>
</evidence>
<dbReference type="FunFam" id="1.10.150.20:FF:000027">
    <property type="entry name" value="DNA-directed RNA polymerase"/>
    <property type="match status" value="1"/>
</dbReference>
<evidence type="ECO:0000313" key="12">
    <source>
        <dbReference type="RefSeq" id="XP_022149021.1"/>
    </source>
</evidence>
<dbReference type="GO" id="GO:0006390">
    <property type="term" value="P:mitochondrial transcription"/>
    <property type="evidence" value="ECO:0007669"/>
    <property type="project" value="TreeGrafter"/>
</dbReference>
<dbReference type="InterPro" id="IPR024075">
    <property type="entry name" value="DNA-dir_RNA_pol_helix_hairp_sf"/>
</dbReference>
<dbReference type="InterPro" id="IPR029262">
    <property type="entry name" value="RPOL_N"/>
</dbReference>
<evidence type="ECO:0000256" key="4">
    <source>
        <dbReference type="ARBA" id="ARBA00022679"/>
    </source>
</evidence>
<sequence length="982" mass="112144">MWRNIVKRAASRKDILFSQPSSSRFRKVIEDHIFLEQIRSSRTHRGLNTCRQLAGFRRIGFLHPDNPHSSEPLLFHGVLNHAKGYATAAEATISEEDLSGSEEIQELMEELTKQEKLEHHFKQPKRMVDGMGVSKYNMLRKRQVKMETEAWEEAAREYQELLTDMCEQKLAPNLPYVKSLFLGWFEPLRDAIAADQEYCKDKKNRVSHAPYFDLIPADMMAVITMHKLMGLLMTNSGGNGSVRVVQAACQIGEAIEHEVRIHKFFEKTKKKNVNEKNTEAEADPVAEEQEKLAKEQDKLRKKVTKLMKKQKLQQVRMIVKEQDDLKPWGQDAHVKVGCRLMQLLMETAYIQPPIDQLGNGPPDIRPAFVHTLKTITREAQKTSRRYGVIECDPLVRRGLEKTARHTVIPYLPMLVPPLNWTGYDKGAYLFLPSYVMRIHGAKQQREAVKRAPKKQLEPVFEALDTLGRTKWRVNKRVLSVIDRIWASGGRLADLVDREDVPLPEEPNVDDEAEIRKWKWKVKAAKKENSERHSQRCDIELKLAVARKMKEEDGFYYPHNLDFRGRAYPMHPYLNHLGSDLCRGVLEFAEGRPLGESGLYWLKIHLANLYAGGVDKLSYKDRVSFTENHLEEIFDSADRPLEGNRWWLGAEDPFQCLAVCINLSEALRSPSPETTISHMPVHQDGSCNGLQHYAALGRDKLGAAAVNLVAGDKPADVYSGIASRVLDIMRSDAEKDPATNPNALHARLLINQVDRKLVKQTVMTSVYGVTYVGAREQIKRRLKERSSISDDSKLFAASCYAAKTTLTALGEMFEAARSIMNWLGECAKVIASENQPVRWTTPLGLPVVQPYRQLGRHLIKTSLQVLTLQRETDQVMVKRQRTAFPPNFVHSLDGSHMMMTAVACKRAGLNFAGVHDSYWTHACDVDEMNRILREKFVELYEAPILENLLENFQKSFPTLKFPPLPDRGDFDLKDVLQSSYFFN</sequence>
<keyword evidence="11" id="KW-1185">Reference proteome</keyword>
<evidence type="ECO:0000256" key="3">
    <source>
        <dbReference type="ARBA" id="ARBA00022478"/>
    </source>
</evidence>
<dbReference type="GeneID" id="111017540"/>
<dbReference type="KEGG" id="mcha:111017540"/>
<keyword evidence="3 9" id="KW-0240">DNA-directed RNA polymerase</keyword>
<dbReference type="FunFam" id="1.10.1320.10:FF:000001">
    <property type="entry name" value="DNA-directed RNA polymerase"/>
    <property type="match status" value="1"/>
</dbReference>
<dbReference type="RefSeq" id="XP_022149021.1">
    <property type="nucleotide sequence ID" value="XM_022293329.1"/>
</dbReference>
<comment type="similarity">
    <text evidence="1 9">Belongs to the phage and mitochondrial RNA polymerase family.</text>
</comment>
<evidence type="ECO:0000256" key="7">
    <source>
        <dbReference type="ARBA" id="ARBA00023163"/>
    </source>
</evidence>
<dbReference type="Gene3D" id="1.10.287.280">
    <property type="match status" value="1"/>
</dbReference>
<dbReference type="InterPro" id="IPR002092">
    <property type="entry name" value="DNA-dir_Rpol_phage-type"/>
</dbReference>
<dbReference type="GO" id="GO:0034245">
    <property type="term" value="C:mitochondrial DNA-directed RNA polymerase complex"/>
    <property type="evidence" value="ECO:0007669"/>
    <property type="project" value="TreeGrafter"/>
</dbReference>
<gene>
    <name evidence="12" type="primary">LOC111017540</name>
</gene>
<keyword evidence="4 9" id="KW-0808">Transferase</keyword>
<comment type="catalytic activity">
    <reaction evidence="8 9">
        <text>RNA(n) + a ribonucleoside 5'-triphosphate = RNA(n+1) + diphosphate</text>
        <dbReference type="Rhea" id="RHEA:21248"/>
        <dbReference type="Rhea" id="RHEA-COMP:14527"/>
        <dbReference type="Rhea" id="RHEA-COMP:17342"/>
        <dbReference type="ChEBI" id="CHEBI:33019"/>
        <dbReference type="ChEBI" id="CHEBI:61557"/>
        <dbReference type="ChEBI" id="CHEBI:140395"/>
        <dbReference type="EC" id="2.7.7.6"/>
    </reaction>
</comment>
<dbReference type="SMART" id="SM01311">
    <property type="entry name" value="RPOL_N"/>
    <property type="match status" value="1"/>
</dbReference>
<evidence type="ECO:0000256" key="1">
    <source>
        <dbReference type="ARBA" id="ARBA00009493"/>
    </source>
</evidence>
<evidence type="ECO:0000256" key="2">
    <source>
        <dbReference type="ARBA" id="ARBA00012418"/>
    </source>
</evidence>
<comment type="function">
    <text evidence="9">DNA-dependent RNA polymerase catalyzes the transcription of DNA into RNA using the four ribonucleoside triphosphates as substrates.</text>
</comment>
<dbReference type="Pfam" id="PF00940">
    <property type="entry name" value="RNA_pol"/>
    <property type="match status" value="1"/>
</dbReference>
<keyword evidence="6" id="KW-0809">Transit peptide</keyword>
<keyword evidence="5 9" id="KW-0548">Nucleotidyltransferase</keyword>
<protein>
    <recommendedName>
        <fullName evidence="2 9">DNA-directed RNA polymerase</fullName>
        <ecNumber evidence="2 9">2.7.7.6</ecNumber>
    </recommendedName>
</protein>
<evidence type="ECO:0000313" key="11">
    <source>
        <dbReference type="Proteomes" id="UP000504603"/>
    </source>
</evidence>
<dbReference type="SUPFAM" id="SSF56672">
    <property type="entry name" value="DNA/RNA polymerases"/>
    <property type="match status" value="1"/>
</dbReference>
<dbReference type="Gene3D" id="1.10.150.20">
    <property type="entry name" value="5' to 3' exonuclease, C-terminal subdomain"/>
    <property type="match status" value="1"/>
</dbReference>
<dbReference type="OrthoDB" id="276422at2759"/>
<dbReference type="EC" id="2.7.7.6" evidence="2 9"/>
<dbReference type="GO" id="GO:0003899">
    <property type="term" value="F:DNA-directed RNA polymerase activity"/>
    <property type="evidence" value="ECO:0007669"/>
    <property type="project" value="UniProtKB-EC"/>
</dbReference>
<dbReference type="PANTHER" id="PTHR10102">
    <property type="entry name" value="DNA-DIRECTED RNA POLYMERASE, MITOCHONDRIAL"/>
    <property type="match status" value="1"/>
</dbReference>
<dbReference type="InterPro" id="IPR046950">
    <property type="entry name" value="DNA-dir_Rpol_C_phage-type"/>
</dbReference>
<reference evidence="12" key="1">
    <citation type="submission" date="2025-08" db="UniProtKB">
        <authorList>
            <consortium name="RefSeq"/>
        </authorList>
    </citation>
    <scope>IDENTIFICATION</scope>
    <source>
        <strain evidence="12">OHB3-1</strain>
    </source>
</reference>
<dbReference type="InterPro" id="IPR043502">
    <property type="entry name" value="DNA/RNA_pol_sf"/>
</dbReference>
<dbReference type="Gene3D" id="1.10.287.260">
    <property type="match status" value="1"/>
</dbReference>
<evidence type="ECO:0000256" key="8">
    <source>
        <dbReference type="ARBA" id="ARBA00048552"/>
    </source>
</evidence>
<evidence type="ECO:0000259" key="10">
    <source>
        <dbReference type="SMART" id="SM01311"/>
    </source>
</evidence>
<dbReference type="FunFam" id="1.10.287.260:FF:000001">
    <property type="entry name" value="DNA-directed RNA polymerase"/>
    <property type="match status" value="1"/>
</dbReference>
<dbReference type="FunFam" id="1.10.287.280:FF:000001">
    <property type="entry name" value="DNA-directed RNA polymerase"/>
    <property type="match status" value="1"/>
</dbReference>
<dbReference type="InterPro" id="IPR037159">
    <property type="entry name" value="RNA_POL_N_sf"/>
</dbReference>